<dbReference type="Pfam" id="PF16335">
    <property type="entry name" value="GtaA_6_Hairpin"/>
    <property type="match status" value="1"/>
</dbReference>
<dbReference type="EMBL" id="BPQB01000047">
    <property type="protein sequence ID" value="GJE95220.1"/>
    <property type="molecule type" value="Genomic_DNA"/>
</dbReference>
<evidence type="ECO:0000313" key="3">
    <source>
        <dbReference type="EMBL" id="GJE95220.1"/>
    </source>
</evidence>
<evidence type="ECO:0000313" key="4">
    <source>
        <dbReference type="Proteomes" id="UP000703269"/>
    </source>
</evidence>
<comment type="caution">
    <text evidence="3">The sequence shown here is derived from an EMBL/GenBank/DDBJ whole genome shotgun (WGS) entry which is preliminary data.</text>
</comment>
<reference evidence="3 4" key="1">
    <citation type="submission" date="2021-08" db="EMBL/GenBank/DDBJ databases">
        <title>Draft Genome Sequence of Phanerochaete sordida strain YK-624.</title>
        <authorList>
            <person name="Mori T."/>
            <person name="Dohra H."/>
            <person name="Suzuki T."/>
            <person name="Kawagishi H."/>
            <person name="Hirai H."/>
        </authorList>
    </citation>
    <scope>NUCLEOTIDE SEQUENCE [LARGE SCALE GENOMIC DNA]</scope>
    <source>
        <strain evidence="3 4">YK-624</strain>
    </source>
</reference>
<dbReference type="InterPro" id="IPR052743">
    <property type="entry name" value="Glutaminase_GtaA"/>
</dbReference>
<dbReference type="PANTHER" id="PTHR31987:SF1">
    <property type="entry name" value="GLUTAMINASE A"/>
    <property type="match status" value="1"/>
</dbReference>
<name>A0A9P3GKI5_9APHY</name>
<accession>A0A9P3GKI5</accession>
<evidence type="ECO:0000259" key="1">
    <source>
        <dbReference type="Pfam" id="PF16335"/>
    </source>
</evidence>
<organism evidence="3 4">
    <name type="scientific">Phanerochaete sordida</name>
    <dbReference type="NCBI Taxonomy" id="48140"/>
    <lineage>
        <taxon>Eukaryota</taxon>
        <taxon>Fungi</taxon>
        <taxon>Dikarya</taxon>
        <taxon>Basidiomycota</taxon>
        <taxon>Agaricomycotina</taxon>
        <taxon>Agaricomycetes</taxon>
        <taxon>Polyporales</taxon>
        <taxon>Phanerochaetaceae</taxon>
        <taxon>Phanerochaete</taxon>
    </lineage>
</organism>
<dbReference type="Proteomes" id="UP000703269">
    <property type="component" value="Unassembled WGS sequence"/>
</dbReference>
<proteinExistence type="predicted"/>
<dbReference type="InterPro" id="IPR032514">
    <property type="entry name" value="GtaA_central"/>
</dbReference>
<gene>
    <name evidence="3" type="ORF">PsYK624_114010</name>
</gene>
<protein>
    <submittedName>
        <fullName evidence="3">DUF5127 and DUF4965 domain-containing protein</fullName>
    </submittedName>
</protein>
<keyword evidence="4" id="KW-1185">Reference proteome</keyword>
<dbReference type="OrthoDB" id="3918848at2759"/>
<dbReference type="InterPro" id="IPR033433">
    <property type="entry name" value="GtaA_N"/>
</dbReference>
<sequence>MCVNAGPIDVNVTYLSPIEPTDPVKQSFPISYVSLTAASNDGQPHAVQVYLDITGEWLSGDRSSPMYWNTTTGPVILHEALLVEPQPLAEKGRQAQDATLYFGALSTEHNTTWQADLAPATRAQFKIEGHLTNQSNRGPMAINANSFEVFAVSMDLGLVTETTNPVVWAVALTRDPAIVFMNSSDATEMRSPYWATSGSASSLVTSYLQNFQSTMDRAVGLDESFAKNAATISPQLVDLVSLAARQVMASTELTVGGSAGQYDVSDVKMFMKDIDSSLNGRVNPVEILYGAFPFFLTINATLGGWLLRPILDFASSSSWHEAFAPADIGSVLLCGAVHGF</sequence>
<evidence type="ECO:0000259" key="2">
    <source>
        <dbReference type="Pfam" id="PF17168"/>
    </source>
</evidence>
<feature type="domain" description="Glutaminase A central" evidence="1">
    <location>
        <begin position="235"/>
        <end position="330"/>
    </location>
</feature>
<feature type="domain" description="Glutaminase A N-terminal" evidence="2">
    <location>
        <begin position="3"/>
        <end position="226"/>
    </location>
</feature>
<dbReference type="Pfam" id="PF17168">
    <property type="entry name" value="DUF5127"/>
    <property type="match status" value="1"/>
</dbReference>
<dbReference type="AlphaFoldDB" id="A0A9P3GKI5"/>
<dbReference type="PANTHER" id="PTHR31987">
    <property type="entry name" value="GLUTAMINASE A-RELATED"/>
    <property type="match status" value="1"/>
</dbReference>